<dbReference type="GO" id="GO:0009881">
    <property type="term" value="F:photoreceptor activity"/>
    <property type="evidence" value="ECO:0007669"/>
    <property type="project" value="UniProtKB-KW"/>
</dbReference>
<dbReference type="Pfam" id="PF00360">
    <property type="entry name" value="PHY"/>
    <property type="match status" value="1"/>
</dbReference>
<dbReference type="InterPro" id="IPR029016">
    <property type="entry name" value="GAF-like_dom_sf"/>
</dbReference>
<dbReference type="Pfam" id="PF08446">
    <property type="entry name" value="PAS_2"/>
    <property type="match status" value="1"/>
</dbReference>
<protein>
    <submittedName>
        <fullName evidence="6">PAS/PAC sensor protein</fullName>
    </submittedName>
</protein>
<dbReference type="GO" id="GO:0009584">
    <property type="term" value="P:detection of visible light"/>
    <property type="evidence" value="ECO:0007669"/>
    <property type="project" value="InterPro"/>
</dbReference>
<keyword evidence="2" id="KW-0716">Sensory transduction</keyword>
<evidence type="ECO:0000259" key="5">
    <source>
        <dbReference type="PROSITE" id="PS50046"/>
    </source>
</evidence>
<feature type="domain" description="Phytochrome chromophore attachment site" evidence="5">
    <location>
        <begin position="138"/>
        <end position="296"/>
    </location>
</feature>
<evidence type="ECO:0000256" key="3">
    <source>
        <dbReference type="ARBA" id="ARBA00022991"/>
    </source>
</evidence>
<proteinExistence type="predicted"/>
<dbReference type="InterPro" id="IPR043150">
    <property type="entry name" value="Phytochrome_PHY_sf"/>
</dbReference>
<dbReference type="Pfam" id="PF01590">
    <property type="entry name" value="GAF"/>
    <property type="match status" value="1"/>
</dbReference>
<dbReference type="STRING" id="714943.Mucpa_4580"/>
<organism evidence="6 7">
    <name type="scientific">Mucilaginibacter paludis DSM 18603</name>
    <dbReference type="NCBI Taxonomy" id="714943"/>
    <lineage>
        <taxon>Bacteria</taxon>
        <taxon>Pseudomonadati</taxon>
        <taxon>Bacteroidota</taxon>
        <taxon>Sphingobacteriia</taxon>
        <taxon>Sphingobacteriales</taxon>
        <taxon>Sphingobacteriaceae</taxon>
        <taxon>Mucilaginibacter</taxon>
    </lineage>
</organism>
<accession>H1Y750</accession>
<dbReference type="InterPro" id="IPR035965">
    <property type="entry name" value="PAS-like_dom_sf"/>
</dbReference>
<dbReference type="EMBL" id="CM001403">
    <property type="protein sequence ID" value="EHQ28669.1"/>
    <property type="molecule type" value="Genomic_DNA"/>
</dbReference>
<sequence>MAKNNYDSDFCGSLPLNHINVIQPYGYLLVLEKNSLNIIQASENIADLTGEPVQSLIGKSVAALSSDSDSSKLNALAIKARLPLTLTLAGKTMHALAHLKDTYLLLELELMDAAAERTFTTVFEEVKHAITAIEQTSTVDELSRTAILELRRFTGFDGIMMYRFDKEWNGTVIAQEKNEGLDDYMGHTFPASDVPRQARELYLKNPYRLIPDRNYNPIRLYPVINPGSHTFTDLSDCNLRGVAAVHLEYLKNMNVQASMSIRVIHGGQLWGLIACHHITPLHLNFEVCSICELLSSVISNKVSAILQQEIFERETELQKQQTALVAQVYAEEDLLNGMLNEQAVNLTSLFQAAGAVAVLSGRFTAIGQVPPVDFIENMILWLQNKSAGQVFHTEQLPEIFDEAIPYADVASGALAITIDKEKGDFIICFRPEVVRTINWGGNPNQAINFEPGSKNYHPRNSFKIWQETVRHTALPWSGIELDTAETLRSFIYEFRTRSNG</sequence>
<dbReference type="InterPro" id="IPR003018">
    <property type="entry name" value="GAF"/>
</dbReference>
<dbReference type="RefSeq" id="WP_008509546.1">
    <property type="nucleotide sequence ID" value="NZ_CM001403.1"/>
</dbReference>
<dbReference type="eggNOG" id="COG4251">
    <property type="taxonomic scope" value="Bacteria"/>
</dbReference>
<dbReference type="InterPro" id="IPR016132">
    <property type="entry name" value="Phyto_chromo_attachment"/>
</dbReference>
<dbReference type="Proteomes" id="UP000002774">
    <property type="component" value="Chromosome"/>
</dbReference>
<dbReference type="SUPFAM" id="SSF55785">
    <property type="entry name" value="PYP-like sensor domain (PAS domain)"/>
    <property type="match status" value="1"/>
</dbReference>
<dbReference type="SUPFAM" id="SSF55781">
    <property type="entry name" value="GAF domain-like"/>
    <property type="match status" value="2"/>
</dbReference>
<evidence type="ECO:0000256" key="4">
    <source>
        <dbReference type="ARBA" id="ARBA00023170"/>
    </source>
</evidence>
<evidence type="ECO:0000313" key="6">
    <source>
        <dbReference type="EMBL" id="EHQ28669.1"/>
    </source>
</evidence>
<dbReference type="InterPro" id="IPR013515">
    <property type="entry name" value="Phytochrome_cen-reg"/>
</dbReference>
<dbReference type="GO" id="GO:0006355">
    <property type="term" value="P:regulation of DNA-templated transcription"/>
    <property type="evidence" value="ECO:0007669"/>
    <property type="project" value="InterPro"/>
</dbReference>
<dbReference type="InterPro" id="IPR013654">
    <property type="entry name" value="PAS_2"/>
</dbReference>
<dbReference type="InterPro" id="IPR001294">
    <property type="entry name" value="Phytochrome"/>
</dbReference>
<keyword evidence="3" id="KW-0157">Chromophore</keyword>
<dbReference type="OrthoDB" id="9766459at2"/>
<keyword evidence="7" id="KW-1185">Reference proteome</keyword>
<dbReference type="PROSITE" id="PS50046">
    <property type="entry name" value="PHYTOCHROME_2"/>
    <property type="match status" value="1"/>
</dbReference>
<keyword evidence="4" id="KW-0675">Receptor</keyword>
<dbReference type="Gene3D" id="3.30.450.40">
    <property type="match status" value="1"/>
</dbReference>
<evidence type="ECO:0000256" key="1">
    <source>
        <dbReference type="ARBA" id="ARBA00022543"/>
    </source>
</evidence>
<gene>
    <name evidence="6" type="ORF">Mucpa_4580</name>
</gene>
<evidence type="ECO:0000256" key="2">
    <source>
        <dbReference type="ARBA" id="ARBA00022606"/>
    </source>
</evidence>
<dbReference type="AlphaFoldDB" id="H1Y750"/>
<dbReference type="Gene3D" id="3.30.450.20">
    <property type="entry name" value="PAS domain"/>
    <property type="match status" value="1"/>
</dbReference>
<dbReference type="SMART" id="SM00065">
    <property type="entry name" value="GAF"/>
    <property type="match status" value="1"/>
</dbReference>
<keyword evidence="1" id="KW-0600">Photoreceptor protein</keyword>
<dbReference type="HOGENOM" id="CLU_000445_50_5_10"/>
<dbReference type="Gene3D" id="3.30.450.270">
    <property type="match status" value="1"/>
</dbReference>
<name>H1Y750_9SPHI</name>
<reference evidence="6" key="1">
    <citation type="submission" date="2011-09" db="EMBL/GenBank/DDBJ databases">
        <title>The permanent draft genome of Mucilaginibacter paludis DSM 18603.</title>
        <authorList>
            <consortium name="US DOE Joint Genome Institute (JGI-PGF)"/>
            <person name="Lucas S."/>
            <person name="Han J."/>
            <person name="Lapidus A."/>
            <person name="Bruce D."/>
            <person name="Goodwin L."/>
            <person name="Pitluck S."/>
            <person name="Peters L."/>
            <person name="Kyrpides N."/>
            <person name="Mavromatis K."/>
            <person name="Ivanova N."/>
            <person name="Mikhailova N."/>
            <person name="Held B."/>
            <person name="Detter J.C."/>
            <person name="Tapia R."/>
            <person name="Han C."/>
            <person name="Land M."/>
            <person name="Hauser L."/>
            <person name="Markowitz V."/>
            <person name="Cheng J.-F."/>
            <person name="Hugenholtz P."/>
            <person name="Woyke T."/>
            <person name="Wu D."/>
            <person name="Tindall B."/>
            <person name="Brambilla E."/>
            <person name="Klenk H.-P."/>
            <person name="Eisen J.A."/>
        </authorList>
    </citation>
    <scope>NUCLEOTIDE SEQUENCE [LARGE SCALE GENOMIC DNA]</scope>
    <source>
        <strain evidence="6">DSM 18603</strain>
    </source>
</reference>
<evidence type="ECO:0000313" key="7">
    <source>
        <dbReference type="Proteomes" id="UP000002774"/>
    </source>
</evidence>
<dbReference type="PRINTS" id="PR01033">
    <property type="entry name" value="PHYTOCHROME"/>
</dbReference>